<dbReference type="InterPro" id="IPR003960">
    <property type="entry name" value="ATPase_AAA_CS"/>
</dbReference>
<dbReference type="EMBL" id="JAUSTF010000004">
    <property type="protein sequence ID" value="MDQ0180861.1"/>
    <property type="molecule type" value="Genomic_DNA"/>
</dbReference>
<dbReference type="SUPFAM" id="SSF48452">
    <property type="entry name" value="TPR-like"/>
    <property type="match status" value="1"/>
</dbReference>
<dbReference type="RefSeq" id="WP_306960576.1">
    <property type="nucleotide sequence ID" value="NZ_JAUSRG010000003.1"/>
</dbReference>
<dbReference type="Proteomes" id="UP001242995">
    <property type="component" value="Unassembled WGS sequence"/>
</dbReference>
<keyword evidence="3" id="KW-0175">Coiled coil</keyword>
<gene>
    <name evidence="6" type="ORF">J2S90_001665</name>
    <name evidence="7" type="ORF">J2S93_002288</name>
</gene>
<dbReference type="GO" id="GO:0005524">
    <property type="term" value="F:ATP binding"/>
    <property type="evidence" value="ECO:0007669"/>
    <property type="project" value="UniProtKB-KW"/>
</dbReference>
<organism evidence="6 9">
    <name type="scientific">Arthrobacter bambusae</name>
    <dbReference type="NCBI Taxonomy" id="1338426"/>
    <lineage>
        <taxon>Bacteria</taxon>
        <taxon>Bacillati</taxon>
        <taxon>Actinomycetota</taxon>
        <taxon>Actinomycetes</taxon>
        <taxon>Micrococcales</taxon>
        <taxon>Micrococcaceae</taxon>
        <taxon>Arthrobacter</taxon>
    </lineage>
</organism>
<keyword evidence="1 4" id="KW-0547">Nucleotide-binding</keyword>
<evidence type="ECO:0000256" key="2">
    <source>
        <dbReference type="ARBA" id="ARBA00022840"/>
    </source>
</evidence>
<dbReference type="SUPFAM" id="SSF52540">
    <property type="entry name" value="P-loop containing nucleoside triphosphate hydrolases"/>
    <property type="match status" value="1"/>
</dbReference>
<comment type="caution">
    <text evidence="6">The sequence shown here is derived from an EMBL/GenBank/DDBJ whole genome shotgun (WGS) entry which is preliminary data.</text>
</comment>
<evidence type="ECO:0000256" key="3">
    <source>
        <dbReference type="ARBA" id="ARBA00023054"/>
    </source>
</evidence>
<evidence type="ECO:0000313" key="9">
    <source>
        <dbReference type="Proteomes" id="UP001242995"/>
    </source>
</evidence>
<evidence type="ECO:0000313" key="6">
    <source>
        <dbReference type="EMBL" id="MDP9904710.1"/>
    </source>
</evidence>
<dbReference type="AlphaFoldDB" id="A0AAW8DEK8"/>
<evidence type="ECO:0000259" key="5">
    <source>
        <dbReference type="SMART" id="SM00382"/>
    </source>
</evidence>
<name>A0AAW8DEK8_9MICC</name>
<evidence type="ECO:0000256" key="1">
    <source>
        <dbReference type="ARBA" id="ARBA00022741"/>
    </source>
</evidence>
<dbReference type="PANTHER" id="PTHR23077">
    <property type="entry name" value="AAA-FAMILY ATPASE"/>
    <property type="match status" value="1"/>
</dbReference>
<dbReference type="Proteomes" id="UP001230951">
    <property type="component" value="Unassembled WGS sequence"/>
</dbReference>
<evidence type="ECO:0000313" key="8">
    <source>
        <dbReference type="Proteomes" id="UP001230951"/>
    </source>
</evidence>
<evidence type="ECO:0000256" key="4">
    <source>
        <dbReference type="RuleBase" id="RU003651"/>
    </source>
</evidence>
<protein>
    <submittedName>
        <fullName evidence="6">SpoVK/Ycf46/Vps4 family AAA+-type ATPase</fullName>
    </submittedName>
</protein>
<proteinExistence type="inferred from homology"/>
<dbReference type="GO" id="GO:0016887">
    <property type="term" value="F:ATP hydrolysis activity"/>
    <property type="evidence" value="ECO:0007669"/>
    <property type="project" value="InterPro"/>
</dbReference>
<dbReference type="PROSITE" id="PS00674">
    <property type="entry name" value="AAA"/>
    <property type="match status" value="1"/>
</dbReference>
<reference evidence="6 8" key="1">
    <citation type="submission" date="2023-07" db="EMBL/GenBank/DDBJ databases">
        <title>Sorghum-associated microbial communities from plants grown in Nebraska, USA.</title>
        <authorList>
            <person name="Schachtman D."/>
        </authorList>
    </citation>
    <scope>NUCLEOTIDE SEQUENCE</scope>
    <source>
        <strain evidence="6">DS1006</strain>
        <strain evidence="7 8">DS1016</strain>
    </source>
</reference>
<comment type="similarity">
    <text evidence="4">Belongs to the AAA ATPase family.</text>
</comment>
<dbReference type="InterPro" id="IPR041569">
    <property type="entry name" value="AAA_lid_3"/>
</dbReference>
<feature type="domain" description="AAA+ ATPase" evidence="5">
    <location>
        <begin position="152"/>
        <end position="291"/>
    </location>
</feature>
<sequence length="401" mass="42884">MKAIEVLPLNVGLRIGAARLLLEARRYPEAIGQLNRILELEPANDEAPGLLMTATNGLLDESVVRGVQPATARQPEEHAAAFDWDKAEGELASTLPAPFADAVGEAPPDRPAGSRVKLEDVGGLERVKARLRESFLDPLSNPALAKAFGKSLRGGLMLYGPPGCGKTFLARAIAGELGASFHTASVVDVVGEFVGQTEKNVRAVFDRARRTAPSVLFLDELDAIGGRRSGMGAGNATYRNMVNQILLELDSVGADNEGLYVLGATNHPWDVDPALLRPGRFDRMLLVLPPDRAARAEILRKAFSVRPIAGIDVASIAARTEGYSGADLIHLVDSAAERALADSLARGDVIPIGMDHVAGVLPEIKPSTRAWMDSARNVVDFANGSGLYDELADFFKESKRR</sequence>
<dbReference type="Pfam" id="PF00004">
    <property type="entry name" value="AAA"/>
    <property type="match status" value="1"/>
</dbReference>
<dbReference type="InterPro" id="IPR050168">
    <property type="entry name" value="AAA_ATPase_domain"/>
</dbReference>
<accession>A0AAW8DEK8</accession>
<keyword evidence="8" id="KW-1185">Reference proteome</keyword>
<dbReference type="Gene3D" id="1.10.8.60">
    <property type="match status" value="1"/>
</dbReference>
<dbReference type="FunFam" id="3.40.50.300:FF:001025">
    <property type="entry name" value="ATPase family, AAA domain-containing 2B"/>
    <property type="match status" value="1"/>
</dbReference>
<evidence type="ECO:0000313" key="7">
    <source>
        <dbReference type="EMBL" id="MDQ0180861.1"/>
    </source>
</evidence>
<dbReference type="Pfam" id="PF17862">
    <property type="entry name" value="AAA_lid_3"/>
    <property type="match status" value="1"/>
</dbReference>
<dbReference type="InterPro" id="IPR027417">
    <property type="entry name" value="P-loop_NTPase"/>
</dbReference>
<dbReference type="Gene3D" id="3.40.50.300">
    <property type="entry name" value="P-loop containing nucleotide triphosphate hydrolases"/>
    <property type="match status" value="1"/>
</dbReference>
<dbReference type="InterPro" id="IPR003959">
    <property type="entry name" value="ATPase_AAA_core"/>
</dbReference>
<dbReference type="InterPro" id="IPR011990">
    <property type="entry name" value="TPR-like_helical_dom_sf"/>
</dbReference>
<dbReference type="PANTHER" id="PTHR23077:SF171">
    <property type="entry name" value="NUCLEAR VALOSIN-CONTAINING PROTEIN-LIKE"/>
    <property type="match status" value="1"/>
</dbReference>
<keyword evidence="2 4" id="KW-0067">ATP-binding</keyword>
<dbReference type="SMART" id="SM00382">
    <property type="entry name" value="AAA"/>
    <property type="match status" value="1"/>
</dbReference>
<dbReference type="InterPro" id="IPR003593">
    <property type="entry name" value="AAA+_ATPase"/>
</dbReference>
<dbReference type="EMBL" id="JAUSRG010000003">
    <property type="protein sequence ID" value="MDP9904710.1"/>
    <property type="molecule type" value="Genomic_DNA"/>
</dbReference>